<proteinExistence type="predicted"/>
<evidence type="ECO:0000313" key="2">
    <source>
        <dbReference type="EMBL" id="KAI5437699.1"/>
    </source>
</evidence>
<name>A0A9D4YEJ4_PEA</name>
<gene>
    <name evidence="2" type="ORF">KIW84_023714</name>
</gene>
<keyword evidence="3" id="KW-1185">Reference proteome</keyword>
<accession>A0A9D4YEJ4</accession>
<dbReference type="Gramene" id="Psat02G0371400-T1">
    <property type="protein sequence ID" value="KAI5437699.1"/>
    <property type="gene ID" value="KIW84_023714"/>
</dbReference>
<organism evidence="2 3">
    <name type="scientific">Pisum sativum</name>
    <name type="common">Garden pea</name>
    <name type="synonym">Lathyrus oleraceus</name>
    <dbReference type="NCBI Taxonomy" id="3888"/>
    <lineage>
        <taxon>Eukaryota</taxon>
        <taxon>Viridiplantae</taxon>
        <taxon>Streptophyta</taxon>
        <taxon>Embryophyta</taxon>
        <taxon>Tracheophyta</taxon>
        <taxon>Spermatophyta</taxon>
        <taxon>Magnoliopsida</taxon>
        <taxon>eudicotyledons</taxon>
        <taxon>Gunneridae</taxon>
        <taxon>Pentapetalae</taxon>
        <taxon>rosids</taxon>
        <taxon>fabids</taxon>
        <taxon>Fabales</taxon>
        <taxon>Fabaceae</taxon>
        <taxon>Papilionoideae</taxon>
        <taxon>50 kb inversion clade</taxon>
        <taxon>NPAAA clade</taxon>
        <taxon>Hologalegina</taxon>
        <taxon>IRL clade</taxon>
        <taxon>Fabeae</taxon>
        <taxon>Lathyrus</taxon>
    </lineage>
</organism>
<reference evidence="2 3" key="1">
    <citation type="journal article" date="2022" name="Nat. Genet.">
        <title>Improved pea reference genome and pan-genome highlight genomic features and evolutionary characteristics.</title>
        <authorList>
            <person name="Yang T."/>
            <person name="Liu R."/>
            <person name="Luo Y."/>
            <person name="Hu S."/>
            <person name="Wang D."/>
            <person name="Wang C."/>
            <person name="Pandey M.K."/>
            <person name="Ge S."/>
            <person name="Xu Q."/>
            <person name="Li N."/>
            <person name="Li G."/>
            <person name="Huang Y."/>
            <person name="Saxena R.K."/>
            <person name="Ji Y."/>
            <person name="Li M."/>
            <person name="Yan X."/>
            <person name="He Y."/>
            <person name="Liu Y."/>
            <person name="Wang X."/>
            <person name="Xiang C."/>
            <person name="Varshney R.K."/>
            <person name="Ding H."/>
            <person name="Gao S."/>
            <person name="Zong X."/>
        </authorList>
    </citation>
    <scope>NUCLEOTIDE SEQUENCE [LARGE SCALE GENOMIC DNA]</scope>
    <source>
        <strain evidence="2 3">cv. Zhongwan 6</strain>
    </source>
</reference>
<comment type="caution">
    <text evidence="2">The sequence shown here is derived from an EMBL/GenBank/DDBJ whole genome shotgun (WGS) entry which is preliminary data.</text>
</comment>
<evidence type="ECO:0000256" key="1">
    <source>
        <dbReference type="SAM" id="MobiDB-lite"/>
    </source>
</evidence>
<feature type="compositionally biased region" description="Basic and acidic residues" evidence="1">
    <location>
        <begin position="91"/>
        <end position="106"/>
    </location>
</feature>
<feature type="region of interest" description="Disordered" evidence="1">
    <location>
        <begin position="87"/>
        <end position="106"/>
    </location>
</feature>
<sequence length="398" mass="44699">MGDGDDPPRQMKRGLGKTADGSAAVYKVASLPMLIGQVDRENYIGLSKIKMGVLCNLEKPLNSKMELTASTEPTTSKRTGGLISSWVKNNSSEKGEHSKEVNLNEHDNAEKEKALIESKKLIGRNIYKEFKGVKTLGTIVTYMTTYKLYEVFYENDNRVEYLNRNEVLSHLAENDKIYEVQLAEPQSNSLEKAIETKMEKVAFGEHVTSKRKMKDSSIMVGKSLSKKGKTSGGPSSKKASNIELIEVTPPLKETTKSKKNETSKSACKFTKKEPETKPRLWYAKRENATKEEPYEPYQFRGLYICKELKGIRSLGTVIGYSPEMNKLIIEYKTDNSIEYMTQLETLRNMAKRADIMSSPSARCNRDMGVRANVDVAAAGRRRKSMIEVEKDGLTGLSK</sequence>
<dbReference type="Proteomes" id="UP001058974">
    <property type="component" value="Chromosome 2"/>
</dbReference>
<protein>
    <submittedName>
        <fullName evidence="2">Uncharacterized protein</fullName>
    </submittedName>
</protein>
<evidence type="ECO:0000313" key="3">
    <source>
        <dbReference type="Proteomes" id="UP001058974"/>
    </source>
</evidence>
<dbReference type="AlphaFoldDB" id="A0A9D4YEJ4"/>
<dbReference type="EMBL" id="JAMSHJ010000002">
    <property type="protein sequence ID" value="KAI5437699.1"/>
    <property type="molecule type" value="Genomic_DNA"/>
</dbReference>